<dbReference type="EMBL" id="JAEHOD010000211">
    <property type="protein sequence ID" value="KAG2422544.1"/>
    <property type="molecule type" value="Genomic_DNA"/>
</dbReference>
<keyword evidence="5" id="KW-1185">Reference proteome</keyword>
<sequence length="311" mass="32461">MGHIKKDCRSKDKGQQQQAGAGQQQKPKQGHPSRFSPNHVALAAAMYAGNGSSDGGSEPPVKDARLFLDSGSKRHLVHDKSLLFNFKPASGHTYIRWGNGRRSVVAGSGTLVLQRTTNAQSEHLGRSIRDSQWEVSWNQSSTVVVHDVFYVPDASFNLLSVRSMGAKGLRTLFDNKAGLVKDTGLYAINSHSCEAAPQDCGDSDTVSECSYTSECFAAASAAAAAPAPETGAGAGGQAAGNTAAGSNSQGQAAGGTAAGRGHNPAAVLAHHRLGHINFQYLERMAADGMVTGLKAASAQHRTATCPLELPL</sequence>
<dbReference type="Pfam" id="PF13976">
    <property type="entry name" value="gag_pre-integrs"/>
    <property type="match status" value="1"/>
</dbReference>
<organism evidence="4 5">
    <name type="scientific">Chlamydomonas schloesseri</name>
    <dbReference type="NCBI Taxonomy" id="2026947"/>
    <lineage>
        <taxon>Eukaryota</taxon>
        <taxon>Viridiplantae</taxon>
        <taxon>Chlorophyta</taxon>
        <taxon>core chlorophytes</taxon>
        <taxon>Chlorophyceae</taxon>
        <taxon>CS clade</taxon>
        <taxon>Chlamydomonadales</taxon>
        <taxon>Chlamydomonadaceae</taxon>
        <taxon>Chlamydomonas</taxon>
    </lineage>
</organism>
<gene>
    <name evidence="4" type="ORF">HYH02_015418</name>
</gene>
<feature type="compositionally biased region" description="Basic and acidic residues" evidence="1">
    <location>
        <begin position="1"/>
        <end position="14"/>
    </location>
</feature>
<accession>A0A835S909</accession>
<evidence type="ECO:0000256" key="1">
    <source>
        <dbReference type="SAM" id="MobiDB-lite"/>
    </source>
</evidence>
<feature type="compositionally biased region" description="Low complexity" evidence="1">
    <location>
        <begin position="15"/>
        <end position="27"/>
    </location>
</feature>
<evidence type="ECO:0000313" key="4">
    <source>
        <dbReference type="EMBL" id="KAG2422544.1"/>
    </source>
</evidence>
<dbReference type="OrthoDB" id="414945at2759"/>
<feature type="domain" description="Retrovirus-related Pol polyprotein from transposon TNT 1-94-like beta-barrel" evidence="3">
    <location>
        <begin position="67"/>
        <end position="118"/>
    </location>
</feature>
<protein>
    <recommendedName>
        <fullName evidence="6">GAG-pre-integrase domain-containing protein</fullName>
    </recommendedName>
</protein>
<dbReference type="InterPro" id="IPR054722">
    <property type="entry name" value="PolX-like_BBD"/>
</dbReference>
<name>A0A835S909_9CHLO</name>
<evidence type="ECO:0000259" key="3">
    <source>
        <dbReference type="Pfam" id="PF22936"/>
    </source>
</evidence>
<feature type="compositionally biased region" description="Low complexity" evidence="1">
    <location>
        <begin position="239"/>
        <end position="251"/>
    </location>
</feature>
<evidence type="ECO:0000313" key="5">
    <source>
        <dbReference type="Proteomes" id="UP000613740"/>
    </source>
</evidence>
<comment type="caution">
    <text evidence="4">The sequence shown here is derived from an EMBL/GenBank/DDBJ whole genome shotgun (WGS) entry which is preliminary data.</text>
</comment>
<dbReference type="Proteomes" id="UP000613740">
    <property type="component" value="Unassembled WGS sequence"/>
</dbReference>
<dbReference type="InterPro" id="IPR025724">
    <property type="entry name" value="GAG-pre-integrase_dom"/>
</dbReference>
<dbReference type="Pfam" id="PF22936">
    <property type="entry name" value="Pol_BBD"/>
    <property type="match status" value="1"/>
</dbReference>
<dbReference type="AlphaFoldDB" id="A0A835S909"/>
<feature type="region of interest" description="Disordered" evidence="1">
    <location>
        <begin position="227"/>
        <end position="261"/>
    </location>
</feature>
<feature type="region of interest" description="Disordered" evidence="1">
    <location>
        <begin position="1"/>
        <end position="40"/>
    </location>
</feature>
<feature type="domain" description="GAG-pre-integrase" evidence="2">
    <location>
        <begin position="265"/>
        <end position="296"/>
    </location>
</feature>
<proteinExistence type="predicted"/>
<reference evidence="4" key="1">
    <citation type="journal article" date="2020" name="bioRxiv">
        <title>Comparative genomics of Chlamydomonas.</title>
        <authorList>
            <person name="Craig R.J."/>
            <person name="Hasan A.R."/>
            <person name="Ness R.W."/>
            <person name="Keightley P.D."/>
        </authorList>
    </citation>
    <scope>NUCLEOTIDE SEQUENCE</scope>
    <source>
        <strain evidence="4">CCAP 11/173</strain>
    </source>
</reference>
<evidence type="ECO:0008006" key="6">
    <source>
        <dbReference type="Google" id="ProtNLM"/>
    </source>
</evidence>
<evidence type="ECO:0000259" key="2">
    <source>
        <dbReference type="Pfam" id="PF13976"/>
    </source>
</evidence>